<keyword evidence="1" id="KW-0472">Membrane</keyword>
<dbReference type="Gene3D" id="3.20.20.80">
    <property type="entry name" value="Glycosidases"/>
    <property type="match status" value="1"/>
</dbReference>
<reference evidence="3" key="1">
    <citation type="submission" date="2024-07" db="EMBL/GenBank/DDBJ databases">
        <title>Two chromosome-level genome assemblies of Korean endemic species Abeliophyllum distichum and Forsythia ovata (Oleaceae).</title>
        <authorList>
            <person name="Jang H."/>
        </authorList>
    </citation>
    <scope>NUCLEOTIDE SEQUENCE [LARGE SCALE GENOMIC DNA]</scope>
</reference>
<proteinExistence type="predicted"/>
<evidence type="ECO:0000256" key="1">
    <source>
        <dbReference type="SAM" id="Phobius"/>
    </source>
</evidence>
<protein>
    <submittedName>
        <fullName evidence="2">Glucan endo-1</fullName>
    </submittedName>
</protein>
<dbReference type="AlphaFoldDB" id="A0ABD1WKT3"/>
<keyword evidence="1" id="KW-0812">Transmembrane</keyword>
<evidence type="ECO:0000313" key="2">
    <source>
        <dbReference type="EMBL" id="KAL2550157.1"/>
    </source>
</evidence>
<dbReference type="EMBL" id="JBFOLJ010000003">
    <property type="protein sequence ID" value="KAL2550157.1"/>
    <property type="molecule type" value="Genomic_DNA"/>
</dbReference>
<sequence>MIDNLRFCHEIFHKALIQSGIQGINVTTTYDSRILLAAEFSQVLAGLRQGRSSPDVAIFTRNKISIHGESISIFWLLTITSVYTNMINLLIDAVYISMKKLGYGDVEIVVRETV</sequence>
<dbReference type="Proteomes" id="UP001604277">
    <property type="component" value="Unassembled WGS sequence"/>
</dbReference>
<keyword evidence="3" id="KW-1185">Reference proteome</keyword>
<comment type="caution">
    <text evidence="2">The sequence shown here is derived from an EMBL/GenBank/DDBJ whole genome shotgun (WGS) entry which is preliminary data.</text>
</comment>
<name>A0ABD1WKT3_9LAMI</name>
<organism evidence="2 3">
    <name type="scientific">Forsythia ovata</name>
    <dbReference type="NCBI Taxonomy" id="205694"/>
    <lineage>
        <taxon>Eukaryota</taxon>
        <taxon>Viridiplantae</taxon>
        <taxon>Streptophyta</taxon>
        <taxon>Embryophyta</taxon>
        <taxon>Tracheophyta</taxon>
        <taxon>Spermatophyta</taxon>
        <taxon>Magnoliopsida</taxon>
        <taxon>eudicotyledons</taxon>
        <taxon>Gunneridae</taxon>
        <taxon>Pentapetalae</taxon>
        <taxon>asterids</taxon>
        <taxon>lamiids</taxon>
        <taxon>Lamiales</taxon>
        <taxon>Oleaceae</taxon>
        <taxon>Forsythieae</taxon>
        <taxon>Forsythia</taxon>
    </lineage>
</organism>
<keyword evidence="1" id="KW-1133">Transmembrane helix</keyword>
<feature type="transmembrane region" description="Helical" evidence="1">
    <location>
        <begin position="71"/>
        <end position="91"/>
    </location>
</feature>
<accession>A0ABD1WKT3</accession>
<gene>
    <name evidence="2" type="ORF">Fot_11687</name>
</gene>
<evidence type="ECO:0000313" key="3">
    <source>
        <dbReference type="Proteomes" id="UP001604277"/>
    </source>
</evidence>